<accession>A0ABY6GUI5</accession>
<evidence type="ECO:0000256" key="1">
    <source>
        <dbReference type="ARBA" id="ARBA00004202"/>
    </source>
</evidence>
<dbReference type="InterPro" id="IPR043148">
    <property type="entry name" value="TagF_C"/>
</dbReference>
<keyword evidence="8" id="KW-1185">Reference proteome</keyword>
<evidence type="ECO:0000256" key="2">
    <source>
        <dbReference type="ARBA" id="ARBA00010488"/>
    </source>
</evidence>
<dbReference type="PANTHER" id="PTHR37316:SF3">
    <property type="entry name" value="TEICHOIC ACID GLYCEROL-PHOSPHATE TRANSFERASE"/>
    <property type="match status" value="1"/>
</dbReference>
<dbReference type="SUPFAM" id="SSF53756">
    <property type="entry name" value="UDP-Glycosyltransferase/glycogen phosphorylase"/>
    <property type="match status" value="1"/>
</dbReference>
<reference evidence="7" key="1">
    <citation type="submission" date="2022-10" db="EMBL/GenBank/DDBJ databases">
        <title>Completed Genome Sequence of two octocoral isolated bacterium, Endozoicomonas euniceicola EF212T and Endozoicomonas gorgoniicola PS125T.</title>
        <authorList>
            <person name="Chiou Y.-J."/>
            <person name="Chen Y.-H."/>
        </authorList>
    </citation>
    <scope>NUCLEOTIDE SEQUENCE</scope>
    <source>
        <strain evidence="7">EF212</strain>
    </source>
</reference>
<dbReference type="InterPro" id="IPR051612">
    <property type="entry name" value="Teichoic_Acid_Biosynth"/>
</dbReference>
<evidence type="ECO:0000256" key="5">
    <source>
        <dbReference type="ARBA" id="ARBA00022944"/>
    </source>
</evidence>
<evidence type="ECO:0000256" key="3">
    <source>
        <dbReference type="ARBA" id="ARBA00022475"/>
    </source>
</evidence>
<dbReference type="Pfam" id="PF04464">
    <property type="entry name" value="Glyphos_transf"/>
    <property type="match status" value="1"/>
</dbReference>
<organism evidence="7 8">
    <name type="scientific">Endozoicomonas euniceicola</name>
    <dbReference type="NCBI Taxonomy" id="1234143"/>
    <lineage>
        <taxon>Bacteria</taxon>
        <taxon>Pseudomonadati</taxon>
        <taxon>Pseudomonadota</taxon>
        <taxon>Gammaproteobacteria</taxon>
        <taxon>Oceanospirillales</taxon>
        <taxon>Endozoicomonadaceae</taxon>
        <taxon>Endozoicomonas</taxon>
    </lineage>
</organism>
<keyword evidence="5" id="KW-0777">Teichoic acid biosynthesis</keyword>
<comment type="similarity">
    <text evidence="2">Belongs to the CDP-glycerol glycerophosphotransferase family.</text>
</comment>
<keyword evidence="6" id="KW-0472">Membrane</keyword>
<dbReference type="InterPro" id="IPR043149">
    <property type="entry name" value="TagF_N"/>
</dbReference>
<dbReference type="Gene3D" id="3.40.50.12580">
    <property type="match status" value="1"/>
</dbReference>
<dbReference type="RefSeq" id="WP_262597857.1">
    <property type="nucleotide sequence ID" value="NZ_CP103300.1"/>
</dbReference>
<evidence type="ECO:0000256" key="6">
    <source>
        <dbReference type="ARBA" id="ARBA00023136"/>
    </source>
</evidence>
<dbReference type="InterPro" id="IPR007554">
    <property type="entry name" value="Glycerophosphate_synth"/>
</dbReference>
<evidence type="ECO:0000256" key="4">
    <source>
        <dbReference type="ARBA" id="ARBA00022679"/>
    </source>
</evidence>
<dbReference type="Proteomes" id="UP001163255">
    <property type="component" value="Chromosome"/>
</dbReference>
<comment type="subcellular location">
    <subcellularLocation>
        <location evidence="1">Cell membrane</location>
        <topology evidence="1">Peripheral membrane protein</topology>
    </subcellularLocation>
</comment>
<protein>
    <submittedName>
        <fullName evidence="7">CDP-glycerol glycerophosphotransferase family protein</fullName>
    </submittedName>
</protein>
<gene>
    <name evidence="7" type="ORF">NX720_23210</name>
</gene>
<proteinExistence type="inferred from homology"/>
<keyword evidence="4" id="KW-0808">Transferase</keyword>
<dbReference type="Gene3D" id="3.40.50.11820">
    <property type="match status" value="1"/>
</dbReference>
<sequence>MHAVISFFLNYICLFLSRKNIWVINSYKNCKFNFNSRVFFEYLVRYKSEKVLFVIDDDSLRESLKSEFGDYFITTKKISHLLIIHRARVWITSTRPVFIYPLFNINRIVVNLWHGTPIKKIALEDNAVSYLRKIMYKYYYARIYDFICASSEDVANVLAKSFNVKKEKVIVTGSLIGQMFNQSISSKTNLIVDSTVDSKQFNILYAPTYRDGGSTRYFPFDDVNINELNDFLLANNIVVYLRPHHLDNGYKDFTVVDNVRLFDSTLVPEVSFYLNRFDMLVTDYSSIAIDFLLTDKNIIYIPYDLDGYKQSRGLNYEFDDVSPGPKVSDFSEWKNEVLNLMGNDQPFLLDEYENIKKRFHQHTDGQCDIVYKKINDIKISVCN</sequence>
<evidence type="ECO:0000313" key="7">
    <source>
        <dbReference type="EMBL" id="UYM15703.1"/>
    </source>
</evidence>
<name>A0ABY6GUI5_9GAMM</name>
<dbReference type="PANTHER" id="PTHR37316">
    <property type="entry name" value="TEICHOIC ACID GLYCEROL-PHOSPHATE PRIMASE"/>
    <property type="match status" value="1"/>
</dbReference>
<evidence type="ECO:0000313" key="8">
    <source>
        <dbReference type="Proteomes" id="UP001163255"/>
    </source>
</evidence>
<dbReference type="EMBL" id="CP103300">
    <property type="protein sequence ID" value="UYM15703.1"/>
    <property type="molecule type" value="Genomic_DNA"/>
</dbReference>
<keyword evidence="3" id="KW-1003">Cell membrane</keyword>